<dbReference type="PROSITE" id="PS51257">
    <property type="entry name" value="PROKAR_LIPOPROTEIN"/>
    <property type="match status" value="1"/>
</dbReference>
<evidence type="ECO:0000256" key="2">
    <source>
        <dbReference type="SAM" id="SignalP"/>
    </source>
</evidence>
<dbReference type="PANTHER" id="PTHR34606:SF4">
    <property type="entry name" value="OUTER MEMBRANE LIPOPROTEIN DOLP"/>
    <property type="match status" value="1"/>
</dbReference>
<dbReference type="InterPro" id="IPR014004">
    <property type="entry name" value="Transpt-assoc_nodulatn_dom_bac"/>
</dbReference>
<keyword evidence="5" id="KW-1185">Reference proteome</keyword>
<comment type="caution">
    <text evidence="4">The sequence shown here is derived from an EMBL/GenBank/DDBJ whole genome shotgun (WGS) entry which is preliminary data.</text>
</comment>
<gene>
    <name evidence="4" type="ORF">ABXR19_16120</name>
</gene>
<dbReference type="PANTHER" id="PTHR34606">
    <property type="entry name" value="BON DOMAIN-CONTAINING PROTEIN"/>
    <property type="match status" value="1"/>
</dbReference>
<feature type="domain" description="BON" evidence="3">
    <location>
        <begin position="125"/>
        <end position="192"/>
    </location>
</feature>
<organism evidence="4 5">
    <name type="scientific">Uliginosibacterium flavum</name>
    <dbReference type="NCBI Taxonomy" id="1396831"/>
    <lineage>
        <taxon>Bacteria</taxon>
        <taxon>Pseudomonadati</taxon>
        <taxon>Pseudomonadota</taxon>
        <taxon>Betaproteobacteria</taxon>
        <taxon>Rhodocyclales</taxon>
        <taxon>Zoogloeaceae</taxon>
        <taxon>Uliginosibacterium</taxon>
    </lineage>
</organism>
<dbReference type="Proteomes" id="UP001549691">
    <property type="component" value="Unassembled WGS sequence"/>
</dbReference>
<sequence>MTHRFSLRALFVALAAASLLQACVPLAVVGVGTGVASTLDRRTYGEQIMDREIETKFNRSFPATLEAKTAVSATSFNRWVLLTGHAIDEPSRGEVEALARQTSNVREVFNEIALGYPSSFGTRNNDSFLTTKVKTRLFDSPYISGHHVKVVTESGIVYLLGVVTEGESLAAIEVARNTSGVQKVVSLFEIITPERAKQLNALPDQSSSKSAPKAD</sequence>
<feature type="signal peptide" evidence="2">
    <location>
        <begin position="1"/>
        <end position="22"/>
    </location>
</feature>
<keyword evidence="1 2" id="KW-0732">Signal</keyword>
<evidence type="ECO:0000256" key="1">
    <source>
        <dbReference type="ARBA" id="ARBA00022729"/>
    </source>
</evidence>
<dbReference type="RefSeq" id="WP_354602175.1">
    <property type="nucleotide sequence ID" value="NZ_JBEWZI010000021.1"/>
</dbReference>
<dbReference type="InterPro" id="IPR007055">
    <property type="entry name" value="BON_dom"/>
</dbReference>
<dbReference type="SMART" id="SM00749">
    <property type="entry name" value="BON"/>
    <property type="match status" value="1"/>
</dbReference>
<feature type="chain" id="PRO_5045728781" evidence="2">
    <location>
        <begin position="23"/>
        <end position="215"/>
    </location>
</feature>
<accession>A0ABV2TRF9</accession>
<dbReference type="Pfam" id="PF04972">
    <property type="entry name" value="BON"/>
    <property type="match status" value="2"/>
</dbReference>
<reference evidence="4 5" key="1">
    <citation type="submission" date="2024-07" db="EMBL/GenBank/DDBJ databases">
        <title>Uliginosibacterium flavum JJ3220;KACC:17644.</title>
        <authorList>
            <person name="Kim M.K."/>
        </authorList>
    </citation>
    <scope>NUCLEOTIDE SEQUENCE [LARGE SCALE GENOMIC DNA]</scope>
    <source>
        <strain evidence="4 5">KACC:17644</strain>
    </source>
</reference>
<evidence type="ECO:0000313" key="5">
    <source>
        <dbReference type="Proteomes" id="UP001549691"/>
    </source>
</evidence>
<dbReference type="InterPro" id="IPR051686">
    <property type="entry name" value="Lipoprotein_DolP"/>
</dbReference>
<name>A0ABV2TRF9_9RHOO</name>
<evidence type="ECO:0000313" key="4">
    <source>
        <dbReference type="EMBL" id="MET7015718.1"/>
    </source>
</evidence>
<evidence type="ECO:0000259" key="3">
    <source>
        <dbReference type="PROSITE" id="PS50914"/>
    </source>
</evidence>
<dbReference type="EMBL" id="JBEWZI010000021">
    <property type="protein sequence ID" value="MET7015718.1"/>
    <property type="molecule type" value="Genomic_DNA"/>
</dbReference>
<protein>
    <submittedName>
        <fullName evidence="4">BON domain-containing protein</fullName>
    </submittedName>
</protein>
<proteinExistence type="predicted"/>
<dbReference type="PROSITE" id="PS50914">
    <property type="entry name" value="BON"/>
    <property type="match status" value="1"/>
</dbReference>